<protein>
    <submittedName>
        <fullName evidence="3">DUF2207 domain-containing protein</fullName>
    </submittedName>
</protein>
<name>A0A553K597_9ACTN</name>
<dbReference type="AlphaFoldDB" id="A0A553K597"/>
<gene>
    <name evidence="3" type="ORF">FOJ82_02985</name>
</gene>
<organism evidence="3 4">
    <name type="scientific">Tessaracoccus rhinocerotis</name>
    <dbReference type="NCBI Taxonomy" id="1689449"/>
    <lineage>
        <taxon>Bacteria</taxon>
        <taxon>Bacillati</taxon>
        <taxon>Actinomycetota</taxon>
        <taxon>Actinomycetes</taxon>
        <taxon>Propionibacteriales</taxon>
        <taxon>Propionibacteriaceae</taxon>
        <taxon>Tessaracoccus</taxon>
    </lineage>
</organism>
<evidence type="ECO:0000256" key="1">
    <source>
        <dbReference type="SAM" id="Phobius"/>
    </source>
</evidence>
<dbReference type="Proteomes" id="UP000317638">
    <property type="component" value="Unassembled WGS sequence"/>
</dbReference>
<feature type="transmembrane region" description="Helical" evidence="1">
    <location>
        <begin position="216"/>
        <end position="237"/>
    </location>
</feature>
<dbReference type="EMBL" id="VKKG01000001">
    <property type="protein sequence ID" value="TRY19861.1"/>
    <property type="molecule type" value="Genomic_DNA"/>
</dbReference>
<accession>A0A553K597</accession>
<proteinExistence type="predicted"/>
<evidence type="ECO:0000259" key="2">
    <source>
        <dbReference type="Pfam" id="PF20990"/>
    </source>
</evidence>
<keyword evidence="1" id="KW-0472">Membrane</keyword>
<keyword evidence="1" id="KW-0812">Transmembrane</keyword>
<feature type="transmembrane region" description="Helical" evidence="1">
    <location>
        <begin position="36"/>
        <end position="57"/>
    </location>
</feature>
<keyword evidence="1" id="KW-1133">Transmembrane helix</keyword>
<dbReference type="InterPro" id="IPR048389">
    <property type="entry name" value="YciQ-like_C"/>
</dbReference>
<feature type="domain" description="Predicted membrane protein YciQ-like C-terminal" evidence="2">
    <location>
        <begin position="83"/>
        <end position="294"/>
    </location>
</feature>
<sequence length="412" mass="45030">MTFARRALVRCRHGSAAVPVTGRAASLQGVPDPFEVIAFLLIAAVPVLVGLLIAGIARAVANRLPASPVVEFLPPQEGSIFEHALAVRADRRVLTAALIELAVQGKARVLTTDGRRGPVAVQVRPGAALTGEQREFLRAFRPSHMGPRQERRYLRALGDLGIESASLAEAPEVFFVRGHGTFRRHRRRHLSEFLDNTRRRMTSDGYTRRNPISVHLVLLSLLFLAVLVVGLVLLLGAVVDGSWLGAVAVVAEVALVFWVLTIAPGPLLRFTDRGRELRRHLAGLRSYMELAEQERLRVLQSPEGALRTPAGALTVGGQVLGLEAQPVAGDPVAQSRLDRFVLTEKLLPYAVLFRQEKQWSKEFERLGGGVNVSQHMRMLGTTFETTVAVVQAIAIVIEVIRLVGGLLSLFRN</sequence>
<dbReference type="OrthoDB" id="3719237at2"/>
<feature type="transmembrane region" description="Helical" evidence="1">
    <location>
        <begin position="243"/>
        <end position="268"/>
    </location>
</feature>
<dbReference type="Pfam" id="PF20990">
    <property type="entry name" value="DUF2207_C"/>
    <property type="match status" value="1"/>
</dbReference>
<comment type="caution">
    <text evidence="3">The sequence shown here is derived from an EMBL/GenBank/DDBJ whole genome shotgun (WGS) entry which is preliminary data.</text>
</comment>
<reference evidence="3 4" key="1">
    <citation type="submission" date="2019-07" db="EMBL/GenBank/DDBJ databases">
        <authorList>
            <person name="Zhou L.-Y."/>
        </authorList>
    </citation>
    <scope>NUCLEOTIDE SEQUENCE [LARGE SCALE GENOMIC DNA]</scope>
    <source>
        <strain evidence="3 4">YIM 101269</strain>
    </source>
</reference>
<feature type="transmembrane region" description="Helical" evidence="1">
    <location>
        <begin position="386"/>
        <end position="410"/>
    </location>
</feature>
<evidence type="ECO:0000313" key="4">
    <source>
        <dbReference type="Proteomes" id="UP000317638"/>
    </source>
</evidence>
<evidence type="ECO:0000313" key="3">
    <source>
        <dbReference type="EMBL" id="TRY19861.1"/>
    </source>
</evidence>
<keyword evidence="4" id="KW-1185">Reference proteome</keyword>